<reference evidence="3" key="1">
    <citation type="submission" date="2017-09" db="EMBL/GenBank/DDBJ databases">
        <title>Depth-based differentiation of microbial function through sediment-hosted aquifers and enrichment of novel symbionts in the deep terrestrial subsurface.</title>
        <authorList>
            <person name="Probst A.J."/>
            <person name="Ladd B."/>
            <person name="Jarett J.K."/>
            <person name="Geller-Mcgrath D.E."/>
            <person name="Sieber C.M.K."/>
            <person name="Emerson J.B."/>
            <person name="Anantharaman K."/>
            <person name="Thomas B.C."/>
            <person name="Malmstrom R."/>
            <person name="Stieglmeier M."/>
            <person name="Klingl A."/>
            <person name="Woyke T."/>
            <person name="Ryan C.M."/>
            <person name="Banfield J.F."/>
        </authorList>
    </citation>
    <scope>NUCLEOTIDE SEQUENCE [LARGE SCALE GENOMIC DNA]</scope>
</reference>
<keyword evidence="1" id="KW-0472">Membrane</keyword>
<organism evidence="2 3">
    <name type="scientific">Candidatus Woesebacteria bacterium CG_4_10_14_0_2_um_filter_39_14</name>
    <dbReference type="NCBI Taxonomy" id="1975054"/>
    <lineage>
        <taxon>Bacteria</taxon>
        <taxon>Candidatus Woeseibacteriota</taxon>
    </lineage>
</organism>
<evidence type="ECO:0000313" key="2">
    <source>
        <dbReference type="EMBL" id="PIZ49266.1"/>
    </source>
</evidence>
<comment type="caution">
    <text evidence="2">The sequence shown here is derived from an EMBL/GenBank/DDBJ whole genome shotgun (WGS) entry which is preliminary data.</text>
</comment>
<keyword evidence="1" id="KW-1133">Transmembrane helix</keyword>
<proteinExistence type="predicted"/>
<dbReference type="AlphaFoldDB" id="A0A2M7TN93"/>
<evidence type="ECO:0000256" key="1">
    <source>
        <dbReference type="SAM" id="Phobius"/>
    </source>
</evidence>
<sequence>MTNFMKQKILSLAILITIGIVMCLFKYIPIFYLKQNDGSEDINLTLYKNPWYYQTNIIVSTEPFIVTETTKISKWKWNIDLKGVVSVFPKVFIQIINADTGKVITEKNINMPPTQNLTTTPHDDLITKINNNYPYREMFPYVSSTMIANYTNEPKNILVTRKTDIDVSLLINELDMYLRKNSISLDLLKQNGVIINYSKDINPQAVEIVE</sequence>
<accession>A0A2M7TN93</accession>
<keyword evidence="1" id="KW-0812">Transmembrane</keyword>
<dbReference type="EMBL" id="PFNO01000069">
    <property type="protein sequence ID" value="PIZ49266.1"/>
    <property type="molecule type" value="Genomic_DNA"/>
</dbReference>
<name>A0A2M7TN93_9BACT</name>
<feature type="transmembrane region" description="Helical" evidence="1">
    <location>
        <begin position="12"/>
        <end position="33"/>
    </location>
</feature>
<gene>
    <name evidence="2" type="ORF">COY29_02185</name>
</gene>
<protein>
    <submittedName>
        <fullName evidence="2">Uncharacterized protein</fullName>
    </submittedName>
</protein>
<evidence type="ECO:0000313" key="3">
    <source>
        <dbReference type="Proteomes" id="UP000229753"/>
    </source>
</evidence>
<dbReference type="Proteomes" id="UP000229753">
    <property type="component" value="Unassembled WGS sequence"/>
</dbReference>